<evidence type="ECO:0000313" key="2">
    <source>
        <dbReference type="EMBL" id="WXB97568.1"/>
    </source>
</evidence>
<sequence>MTTFTLDLGEILLREFSIEDAADIYRISNEPEVASFLPDWKSTMEQRLDWVTNYEIPANKEFLSAEDAADGHLKLGIIHKESGRFIGWCCSGIKDELPAPNREVMYAVSEEFTGRGYATLAVKRLCRYLFEEKNADILNAIALENNPASNRVIEKSGFQFLRSIVLESAKDSHYVLKKSHFLH</sequence>
<dbReference type="Pfam" id="PF13302">
    <property type="entry name" value="Acetyltransf_3"/>
    <property type="match status" value="1"/>
</dbReference>
<dbReference type="PANTHER" id="PTHR43792:SF9">
    <property type="entry name" value="RIBOSOMAL-PROTEIN-ALANINE ACETYLTRANSFERASE"/>
    <property type="match status" value="1"/>
</dbReference>
<name>A0ABZ2NIK0_9BACI</name>
<reference evidence="2 3" key="1">
    <citation type="submission" date="2024-02" db="EMBL/GenBank/DDBJ databases">
        <title>Seven novel Bacillus-like species.</title>
        <authorList>
            <person name="Liu G."/>
        </authorList>
    </citation>
    <scope>NUCLEOTIDE SEQUENCE [LARGE SCALE GENOMIC DNA]</scope>
    <source>
        <strain evidence="2 3">FJAT-52054</strain>
    </source>
</reference>
<gene>
    <name evidence="2" type="ORF">WCV65_03430</name>
</gene>
<dbReference type="PANTHER" id="PTHR43792">
    <property type="entry name" value="GNAT FAMILY, PUTATIVE (AFU_ORTHOLOGUE AFUA_3G00765)-RELATED-RELATED"/>
    <property type="match status" value="1"/>
</dbReference>
<dbReference type="InterPro" id="IPR051531">
    <property type="entry name" value="N-acetyltransferase"/>
</dbReference>
<proteinExistence type="predicted"/>
<protein>
    <submittedName>
        <fullName evidence="2">GNAT family N-acetyltransferase</fullName>
    </submittedName>
</protein>
<evidence type="ECO:0000313" key="3">
    <source>
        <dbReference type="Proteomes" id="UP001377337"/>
    </source>
</evidence>
<dbReference type="InterPro" id="IPR016181">
    <property type="entry name" value="Acyl_CoA_acyltransferase"/>
</dbReference>
<keyword evidence="3" id="KW-1185">Reference proteome</keyword>
<dbReference type="Gene3D" id="3.40.630.30">
    <property type="match status" value="1"/>
</dbReference>
<feature type="domain" description="N-acetyltransferase" evidence="1">
    <location>
        <begin position="11"/>
        <end position="181"/>
    </location>
</feature>
<dbReference type="Proteomes" id="UP001377337">
    <property type="component" value="Chromosome"/>
</dbReference>
<dbReference type="SUPFAM" id="SSF55729">
    <property type="entry name" value="Acyl-CoA N-acyltransferases (Nat)"/>
    <property type="match status" value="1"/>
</dbReference>
<dbReference type="InterPro" id="IPR000182">
    <property type="entry name" value="GNAT_dom"/>
</dbReference>
<dbReference type="PROSITE" id="PS51186">
    <property type="entry name" value="GNAT"/>
    <property type="match status" value="1"/>
</dbReference>
<dbReference type="EMBL" id="CP147407">
    <property type="protein sequence ID" value="WXB97568.1"/>
    <property type="molecule type" value="Genomic_DNA"/>
</dbReference>
<dbReference type="RefSeq" id="WP_338780079.1">
    <property type="nucleotide sequence ID" value="NZ_CP147407.1"/>
</dbReference>
<organism evidence="2 3">
    <name type="scientific">Metabacillus sediminis</name>
    <dbReference type="NCBI Taxonomy" id="3117746"/>
    <lineage>
        <taxon>Bacteria</taxon>
        <taxon>Bacillati</taxon>
        <taxon>Bacillota</taxon>
        <taxon>Bacilli</taxon>
        <taxon>Bacillales</taxon>
        <taxon>Bacillaceae</taxon>
        <taxon>Metabacillus</taxon>
    </lineage>
</organism>
<accession>A0ABZ2NIK0</accession>
<evidence type="ECO:0000259" key="1">
    <source>
        <dbReference type="PROSITE" id="PS51186"/>
    </source>
</evidence>